<name>A0ABM8LKI5_9BURK</name>
<dbReference type="Proteomes" id="UP000507140">
    <property type="component" value="Unassembled WGS sequence"/>
</dbReference>
<evidence type="ECO:0000313" key="1">
    <source>
        <dbReference type="EMBL" id="CAB3914977.1"/>
    </source>
</evidence>
<dbReference type="RefSeq" id="WP_042797720.1">
    <property type="nucleotide sequence ID" value="NZ_CADIKR010000008.1"/>
</dbReference>
<proteinExistence type="predicted"/>
<dbReference type="EMBL" id="CADIKR010000008">
    <property type="protein sequence ID" value="CAB3914977.1"/>
    <property type="molecule type" value="Genomic_DNA"/>
</dbReference>
<comment type="caution">
    <text evidence="1">The sequence shown here is derived from an EMBL/GenBank/DDBJ whole genome shotgun (WGS) entry which is preliminary data.</text>
</comment>
<accession>A0ABM8LKI5</accession>
<organism evidence="1 2">
    <name type="scientific">Achromobacter mucicolens</name>
    <dbReference type="NCBI Taxonomy" id="1389922"/>
    <lineage>
        <taxon>Bacteria</taxon>
        <taxon>Pseudomonadati</taxon>
        <taxon>Pseudomonadota</taxon>
        <taxon>Betaproteobacteria</taxon>
        <taxon>Burkholderiales</taxon>
        <taxon>Alcaligenaceae</taxon>
        <taxon>Achromobacter</taxon>
    </lineage>
</organism>
<reference evidence="1 2" key="1">
    <citation type="submission" date="2020-04" db="EMBL/GenBank/DDBJ databases">
        <authorList>
            <person name="De Canck E."/>
        </authorList>
    </citation>
    <scope>NUCLEOTIDE SEQUENCE [LARGE SCALE GENOMIC DNA]</scope>
    <source>
        <strain evidence="1 2">LMG 3415</strain>
    </source>
</reference>
<keyword evidence="2" id="KW-1185">Reference proteome</keyword>
<gene>
    <name evidence="1" type="ORF">LMG3415_05183</name>
</gene>
<sequence length="138" mass="15806">MNEQLWTVVRFPDGSWSYGGRPDDPAYVQCEKWRLLAGDGKQAVNRAQGRRRRTLSSRLQAIYEKLCPDDVLSAEDPRRPVIIAEMRLVMEGPTDKQAAEVVAWWNCWPNPHHLSAIEFVQEARKLFLRVNDGSSLNA</sequence>
<protein>
    <submittedName>
        <fullName evidence="1">Uncharacterized protein</fullName>
    </submittedName>
</protein>
<evidence type="ECO:0000313" key="2">
    <source>
        <dbReference type="Proteomes" id="UP000507140"/>
    </source>
</evidence>